<evidence type="ECO:0000313" key="2">
    <source>
        <dbReference type="EMBL" id="MTK19821.1"/>
    </source>
</evidence>
<dbReference type="GO" id="GO:0008641">
    <property type="term" value="F:ubiquitin-like modifier activating enzyme activity"/>
    <property type="evidence" value="ECO:0007669"/>
    <property type="project" value="InterPro"/>
</dbReference>
<dbReference type="EMBL" id="WMQE01000001">
    <property type="protein sequence ID" value="MTK19821.1"/>
    <property type="molecule type" value="Genomic_DNA"/>
</dbReference>
<dbReference type="GO" id="GO:0061503">
    <property type="term" value="F:tRNA threonylcarbamoyladenosine dehydratase"/>
    <property type="evidence" value="ECO:0007669"/>
    <property type="project" value="TreeGrafter"/>
</dbReference>
<dbReference type="InterPro" id="IPR035985">
    <property type="entry name" value="Ubiquitin-activating_enz"/>
</dbReference>
<dbReference type="AlphaFoldDB" id="A0A6G2CI12"/>
<gene>
    <name evidence="3" type="ORF">GMA64_00700</name>
    <name evidence="2" type="ORF">GMA92_00015</name>
</gene>
<organism evidence="3">
    <name type="scientific">Turicibacter sanguinis</name>
    <dbReference type="NCBI Taxonomy" id="154288"/>
    <lineage>
        <taxon>Bacteria</taxon>
        <taxon>Bacillati</taxon>
        <taxon>Bacillota</taxon>
        <taxon>Erysipelotrichia</taxon>
        <taxon>Erysipelotrichales</taxon>
        <taxon>Turicibacteraceae</taxon>
        <taxon>Turicibacter</taxon>
    </lineage>
</organism>
<feature type="domain" description="THIF-type NAD/FAD binding fold" evidence="1">
    <location>
        <begin position="6"/>
        <end position="239"/>
    </location>
</feature>
<dbReference type="Pfam" id="PF00899">
    <property type="entry name" value="ThiF"/>
    <property type="match status" value="1"/>
</dbReference>
<dbReference type="Gene3D" id="3.40.50.720">
    <property type="entry name" value="NAD(P)-binding Rossmann-like Domain"/>
    <property type="match status" value="1"/>
</dbReference>
<reference evidence="3 4" key="1">
    <citation type="journal article" date="2019" name="Nat. Med.">
        <title>A library of human gut bacterial isolates paired with longitudinal multiomics data enables mechanistic microbiome research.</title>
        <authorList>
            <person name="Poyet M."/>
            <person name="Groussin M."/>
            <person name="Gibbons S.M."/>
            <person name="Avila-Pacheco J."/>
            <person name="Jiang X."/>
            <person name="Kearney S.M."/>
            <person name="Perrotta A.R."/>
            <person name="Berdy B."/>
            <person name="Zhao S."/>
            <person name="Lieberman T.D."/>
            <person name="Swanson P.K."/>
            <person name="Smith M."/>
            <person name="Roesemann S."/>
            <person name="Alexander J.E."/>
            <person name="Rich S.A."/>
            <person name="Livny J."/>
            <person name="Vlamakis H."/>
            <person name="Clish C."/>
            <person name="Bullock K."/>
            <person name="Deik A."/>
            <person name="Scott J."/>
            <person name="Pierce K.A."/>
            <person name="Xavier R.J."/>
            <person name="Alm E.J."/>
        </authorList>
    </citation>
    <scope>NUCLEOTIDE SEQUENCE</scope>
    <source>
        <strain evidence="3">BIOML-A179</strain>
        <strain evidence="2 4">BIOML-A198</strain>
    </source>
</reference>
<proteinExistence type="predicted"/>
<dbReference type="InterPro" id="IPR000594">
    <property type="entry name" value="ThiF_NAD_FAD-bd"/>
</dbReference>
<evidence type="ECO:0000259" key="1">
    <source>
        <dbReference type="Pfam" id="PF00899"/>
    </source>
</evidence>
<dbReference type="SUPFAM" id="SSF69572">
    <property type="entry name" value="Activating enzymes of the ubiquitin-like proteins"/>
    <property type="match status" value="1"/>
</dbReference>
<dbReference type="CDD" id="cd00755">
    <property type="entry name" value="YgdL_like"/>
    <property type="match status" value="1"/>
</dbReference>
<dbReference type="PANTHER" id="PTHR43267">
    <property type="entry name" value="TRNA THREONYLCARBAMOYLADENOSINE DEHYDRATASE"/>
    <property type="match status" value="1"/>
</dbReference>
<protein>
    <submittedName>
        <fullName evidence="3">tRNA threonylcarbamoyladenosine dehydratase</fullName>
    </submittedName>
</protein>
<dbReference type="GO" id="GO:0061504">
    <property type="term" value="P:cyclic threonylcarbamoyladenosine biosynthetic process"/>
    <property type="evidence" value="ECO:0007669"/>
    <property type="project" value="TreeGrafter"/>
</dbReference>
<dbReference type="Proteomes" id="UP000487649">
    <property type="component" value="Unassembled WGS sequence"/>
</dbReference>
<evidence type="ECO:0000313" key="3">
    <source>
        <dbReference type="EMBL" id="MTL93047.1"/>
    </source>
</evidence>
<evidence type="ECO:0000313" key="4">
    <source>
        <dbReference type="Proteomes" id="UP000487649"/>
    </source>
</evidence>
<dbReference type="RefSeq" id="WP_006784511.1">
    <property type="nucleotide sequence ID" value="NZ_CP053187.1"/>
</dbReference>
<dbReference type="FunFam" id="3.40.50.720:FF:000141">
    <property type="entry name" value="tRNA threonylcarbamoyladenosine dehydratase"/>
    <property type="match status" value="1"/>
</dbReference>
<dbReference type="PANTHER" id="PTHR43267:SF1">
    <property type="entry name" value="TRNA THREONYLCARBAMOYLADENOSINE DEHYDRATASE"/>
    <property type="match status" value="1"/>
</dbReference>
<accession>A0A6G2CI12</accession>
<sequence length="255" mass="28241">MLHQFSRNELVYGPEGTEILKNSTVAVLGIGGVGSFAVEALARTGVGTLILIDKDVVDITNVNRQIHATHKTVGRKKVEVMAERIAEINPVCKVIQMHMFYTEETASLLFDHHIDFIVDASDTISYKIHLIKECLKRNIKFISSMGAANKLDPTKFEITDLQKTSYDPVAKVIRTKLKKEKVSGKIPVIYSTERPIIGREDTLKIVGKEDSEVRKQQLPPASNAFVPSVAGLIAASYVINELTKSIKVKRKGDQA</sequence>
<dbReference type="InterPro" id="IPR045886">
    <property type="entry name" value="ThiF/MoeB/HesA"/>
</dbReference>
<dbReference type="GeneID" id="60057258"/>
<name>A0A6G2CI12_9FIRM</name>
<dbReference type="EMBL" id="WMQV01000001">
    <property type="protein sequence ID" value="MTL93047.1"/>
    <property type="molecule type" value="Genomic_DNA"/>
</dbReference>
<comment type="caution">
    <text evidence="3">The sequence shown here is derived from an EMBL/GenBank/DDBJ whole genome shotgun (WGS) entry which is preliminary data.</text>
</comment>